<evidence type="ECO:0000313" key="1">
    <source>
        <dbReference type="EMBL" id="TMS36416.1"/>
    </source>
</evidence>
<organism evidence="1 2">
    <name type="scientific">Steinernema carpocapsae</name>
    <name type="common">Entomopathogenic nematode</name>
    <dbReference type="NCBI Taxonomy" id="34508"/>
    <lineage>
        <taxon>Eukaryota</taxon>
        <taxon>Metazoa</taxon>
        <taxon>Ecdysozoa</taxon>
        <taxon>Nematoda</taxon>
        <taxon>Chromadorea</taxon>
        <taxon>Rhabditida</taxon>
        <taxon>Tylenchina</taxon>
        <taxon>Panagrolaimomorpha</taxon>
        <taxon>Strongyloidoidea</taxon>
        <taxon>Steinernematidae</taxon>
        <taxon>Steinernema</taxon>
    </lineage>
</organism>
<reference evidence="1 2" key="2">
    <citation type="journal article" date="2019" name="G3 (Bethesda)">
        <title>Hybrid Assembly of the Genome of the Entomopathogenic Nematode Steinernema carpocapsae Identifies the X-Chromosome.</title>
        <authorList>
            <person name="Serra L."/>
            <person name="Macchietto M."/>
            <person name="Macias-Munoz A."/>
            <person name="McGill C.J."/>
            <person name="Rodriguez I.M."/>
            <person name="Rodriguez B."/>
            <person name="Murad R."/>
            <person name="Mortazavi A."/>
        </authorList>
    </citation>
    <scope>NUCLEOTIDE SEQUENCE [LARGE SCALE GENOMIC DNA]</scope>
    <source>
        <strain evidence="1 2">ALL</strain>
    </source>
</reference>
<keyword evidence="2" id="KW-1185">Reference proteome</keyword>
<evidence type="ECO:0000313" key="2">
    <source>
        <dbReference type="Proteomes" id="UP000298663"/>
    </source>
</evidence>
<proteinExistence type="predicted"/>
<dbReference type="EMBL" id="AZBU02000001">
    <property type="protein sequence ID" value="TMS36416.1"/>
    <property type="molecule type" value="Genomic_DNA"/>
</dbReference>
<gene>
    <name evidence="1" type="ORF">L596_003584</name>
</gene>
<comment type="caution">
    <text evidence="1">The sequence shown here is derived from an EMBL/GenBank/DDBJ whole genome shotgun (WGS) entry which is preliminary data.</text>
</comment>
<dbReference type="Proteomes" id="UP000298663">
    <property type="component" value="Unassembled WGS sequence"/>
</dbReference>
<reference evidence="1 2" key="1">
    <citation type="journal article" date="2015" name="Genome Biol.">
        <title>Comparative genomics of Steinernema reveals deeply conserved gene regulatory networks.</title>
        <authorList>
            <person name="Dillman A.R."/>
            <person name="Macchietto M."/>
            <person name="Porter C.F."/>
            <person name="Rogers A."/>
            <person name="Williams B."/>
            <person name="Antoshechkin I."/>
            <person name="Lee M.M."/>
            <person name="Goodwin Z."/>
            <person name="Lu X."/>
            <person name="Lewis E.E."/>
            <person name="Goodrich-Blair H."/>
            <person name="Stock S.P."/>
            <person name="Adams B.J."/>
            <person name="Sternberg P.W."/>
            <person name="Mortazavi A."/>
        </authorList>
    </citation>
    <scope>NUCLEOTIDE SEQUENCE [LARGE SCALE GENOMIC DNA]</scope>
    <source>
        <strain evidence="1 2">ALL</strain>
    </source>
</reference>
<name>A0A4U8UT30_STECR</name>
<dbReference type="AlphaFoldDB" id="A0A4U8UT30"/>
<protein>
    <submittedName>
        <fullName evidence="1">Uncharacterized protein</fullName>
    </submittedName>
</protein>
<accession>A0A4U8UT30</accession>
<sequence length="212" mass="23110">MCRIFSPRITASPSFVIGEFGAKGGNRRVARQFIAAVPFWQTLFSRHRGGELSWSGGIEKAIFRLASLTSACGLSTSHLTSSRCQPGSVASRALPCIFRSLFFAFRLPAARIVFEQSIRPAPCVLLASARSRSACLRAFATVACLNAAPNADSLVAPTNNASFSKPAATHHTRRRRVFLLVFRCEQSLFPRTSPLSLIPSVQLHTGSLRAFR</sequence>